<feature type="region of interest" description="Disordered" evidence="1">
    <location>
        <begin position="170"/>
        <end position="192"/>
    </location>
</feature>
<dbReference type="RefSeq" id="WP_106144689.1">
    <property type="nucleotide sequence ID" value="NZ_PVYX01000001.1"/>
</dbReference>
<accession>A0A2T0MJR9</accession>
<keyword evidence="4" id="KW-1185">Reference proteome</keyword>
<reference evidence="3 4" key="1">
    <citation type="submission" date="2018-03" db="EMBL/GenBank/DDBJ databases">
        <title>Genomic Encyclopedia of Archaeal and Bacterial Type Strains, Phase II (KMG-II): from individual species to whole genera.</title>
        <authorList>
            <person name="Goeker M."/>
        </authorList>
    </citation>
    <scope>NUCLEOTIDE SEQUENCE [LARGE SCALE GENOMIC DNA]</scope>
    <source>
        <strain evidence="3 4">DSM 25027</strain>
    </source>
</reference>
<dbReference type="AlphaFoldDB" id="A0A2T0MJR9"/>
<feature type="chain" id="PRO_5015437870" evidence="2">
    <location>
        <begin position="23"/>
        <end position="298"/>
    </location>
</feature>
<evidence type="ECO:0000256" key="2">
    <source>
        <dbReference type="SAM" id="SignalP"/>
    </source>
</evidence>
<sequence>MKTKRLVISLILLNCLMCAALAQDFQGKAFYQTKTNVEVNLDDREIPEAMKQRIRERIKNRTEQSFELEFDRTTSVYTQEKKLEAPGTQSGVRMAFAGMGGGEYYKNIQNQTYANQTEMFGKMFLIKDSLNTWEWKLGAETKQIGNYTCYKATAIRQMDEEMVTRMRRVFDGNTDSSKEKTKDSTSQGNGNSILARIEEPENVEIIAWYAPEIPVSQGPGPYWGLPGLILEVNDGRTAILCSKLVLNSQEKLKIEAPSKGKEVTQEEYDRILAEKMEEMSERFRSGGRGNGARIMIRG</sequence>
<gene>
    <name evidence="3" type="ORF">CLV81_1834</name>
</gene>
<dbReference type="EMBL" id="PVYX01000001">
    <property type="protein sequence ID" value="PRX57821.1"/>
    <property type="molecule type" value="Genomic_DNA"/>
</dbReference>
<dbReference type="OrthoDB" id="1068986at2"/>
<dbReference type="InterPro" id="IPR005901">
    <property type="entry name" value="GLPGLI"/>
</dbReference>
<dbReference type="Pfam" id="PF09697">
    <property type="entry name" value="Porph_ging"/>
    <property type="match status" value="1"/>
</dbReference>
<feature type="compositionally biased region" description="Basic and acidic residues" evidence="1">
    <location>
        <begin position="170"/>
        <end position="183"/>
    </location>
</feature>
<comment type="caution">
    <text evidence="3">The sequence shown here is derived from an EMBL/GenBank/DDBJ whole genome shotgun (WGS) entry which is preliminary data.</text>
</comment>
<name>A0A2T0MJR9_9FLAO</name>
<evidence type="ECO:0000256" key="1">
    <source>
        <dbReference type="SAM" id="MobiDB-lite"/>
    </source>
</evidence>
<feature type="signal peptide" evidence="2">
    <location>
        <begin position="1"/>
        <end position="22"/>
    </location>
</feature>
<evidence type="ECO:0000313" key="3">
    <source>
        <dbReference type="EMBL" id="PRX57821.1"/>
    </source>
</evidence>
<organism evidence="3 4">
    <name type="scientific">Flagellimonas meridianipacifica</name>
    <dbReference type="NCBI Taxonomy" id="1080225"/>
    <lineage>
        <taxon>Bacteria</taxon>
        <taxon>Pseudomonadati</taxon>
        <taxon>Bacteroidota</taxon>
        <taxon>Flavobacteriia</taxon>
        <taxon>Flavobacteriales</taxon>
        <taxon>Flavobacteriaceae</taxon>
        <taxon>Flagellimonas</taxon>
    </lineage>
</organism>
<evidence type="ECO:0000313" key="4">
    <source>
        <dbReference type="Proteomes" id="UP000237640"/>
    </source>
</evidence>
<dbReference type="NCBIfam" id="TIGR01200">
    <property type="entry name" value="GLPGLI"/>
    <property type="match status" value="1"/>
</dbReference>
<proteinExistence type="predicted"/>
<dbReference type="Proteomes" id="UP000237640">
    <property type="component" value="Unassembled WGS sequence"/>
</dbReference>
<protein>
    <submittedName>
        <fullName evidence="3">GLPGLI family protein</fullName>
    </submittedName>
</protein>
<keyword evidence="2" id="KW-0732">Signal</keyword>